<organism evidence="1">
    <name type="scientific">viral metagenome</name>
    <dbReference type="NCBI Taxonomy" id="1070528"/>
    <lineage>
        <taxon>unclassified sequences</taxon>
        <taxon>metagenomes</taxon>
        <taxon>organismal metagenomes</taxon>
    </lineage>
</organism>
<gene>
    <name evidence="1" type="ORF">MM415A02977_0009</name>
</gene>
<evidence type="ECO:0000313" key="1">
    <source>
        <dbReference type="EMBL" id="QJA71931.1"/>
    </source>
</evidence>
<proteinExistence type="predicted"/>
<reference evidence="1" key="1">
    <citation type="submission" date="2020-03" db="EMBL/GenBank/DDBJ databases">
        <title>The deep terrestrial virosphere.</title>
        <authorList>
            <person name="Holmfeldt K."/>
            <person name="Nilsson E."/>
            <person name="Simone D."/>
            <person name="Lopez-Fernandez M."/>
            <person name="Wu X."/>
            <person name="de Brujin I."/>
            <person name="Lundin D."/>
            <person name="Andersson A."/>
            <person name="Bertilsson S."/>
            <person name="Dopson M."/>
        </authorList>
    </citation>
    <scope>NUCLEOTIDE SEQUENCE</scope>
    <source>
        <strain evidence="1">MM415A02977</strain>
    </source>
</reference>
<name>A0A6M3JRZ2_9ZZZZ</name>
<protein>
    <submittedName>
        <fullName evidence="1">Uncharacterized protein</fullName>
    </submittedName>
</protein>
<dbReference type="AlphaFoldDB" id="A0A6M3JRZ2"/>
<sequence length="83" mass="9723">MSNKLLLEWEDIQKTGFWKRLTDRWYIEQCRYAEQLGKGTKSSFDQLRYLQGRYAQSGEFIKIADSLAKSIKDELEGIEGANK</sequence>
<accession>A0A6M3JRZ2</accession>
<dbReference type="EMBL" id="MT141911">
    <property type="protein sequence ID" value="QJA71931.1"/>
    <property type="molecule type" value="Genomic_DNA"/>
</dbReference>